<dbReference type="RefSeq" id="WP_177231342.1">
    <property type="nucleotide sequence ID" value="NZ_FOEF01000005.1"/>
</dbReference>
<sequence length="158" mass="16549">MRRSRVVAVLAAGGLAVAGCSAPGPAEVTFYADGHTIRVGPIGNCDITTGVCAADPGAAGTLKVRPGRSVQVSVPKEVAETPWKITVQYVNGKGQPQPLKEDIITSRDRYAYTATPPTKDDQIVVVEIAQATVISRTGDPNDAEPITTALWSLQVRPA</sequence>
<dbReference type="Proteomes" id="UP000198582">
    <property type="component" value="Unassembled WGS sequence"/>
</dbReference>
<proteinExistence type="predicted"/>
<protein>
    <recommendedName>
        <fullName evidence="4">DUF2771 domain-containing protein</fullName>
    </recommendedName>
</protein>
<keyword evidence="3" id="KW-1185">Reference proteome</keyword>
<dbReference type="EMBL" id="FOEF01000005">
    <property type="protein sequence ID" value="SEP27866.1"/>
    <property type="molecule type" value="Genomic_DNA"/>
</dbReference>
<dbReference type="Pfam" id="PF10969">
    <property type="entry name" value="DUF2771"/>
    <property type="match status" value="1"/>
</dbReference>
<reference evidence="3" key="1">
    <citation type="submission" date="2016-10" db="EMBL/GenBank/DDBJ databases">
        <authorList>
            <person name="Varghese N."/>
            <person name="Submissions S."/>
        </authorList>
    </citation>
    <scope>NUCLEOTIDE SEQUENCE [LARGE SCALE GENOMIC DNA]</scope>
    <source>
        <strain evidence="3">DSM 44993</strain>
    </source>
</reference>
<name>A0A1H8WJQ0_9PSEU</name>
<feature type="signal peptide" evidence="1">
    <location>
        <begin position="1"/>
        <end position="26"/>
    </location>
</feature>
<organism evidence="2 3">
    <name type="scientific">Amycolatopsis saalfeldensis</name>
    <dbReference type="NCBI Taxonomy" id="394193"/>
    <lineage>
        <taxon>Bacteria</taxon>
        <taxon>Bacillati</taxon>
        <taxon>Actinomycetota</taxon>
        <taxon>Actinomycetes</taxon>
        <taxon>Pseudonocardiales</taxon>
        <taxon>Pseudonocardiaceae</taxon>
        <taxon>Amycolatopsis</taxon>
    </lineage>
</organism>
<dbReference type="AlphaFoldDB" id="A0A1H8WJQ0"/>
<dbReference type="InterPro" id="IPR024495">
    <property type="entry name" value="DUF2771"/>
</dbReference>
<keyword evidence="1" id="KW-0732">Signal</keyword>
<accession>A0A1H8WJQ0</accession>
<gene>
    <name evidence="2" type="ORF">SAMN04489732_105254</name>
</gene>
<dbReference type="STRING" id="394193.SAMN04489732_105254"/>
<feature type="chain" id="PRO_5038883828" description="DUF2771 domain-containing protein" evidence="1">
    <location>
        <begin position="27"/>
        <end position="158"/>
    </location>
</feature>
<evidence type="ECO:0000256" key="1">
    <source>
        <dbReference type="SAM" id="SignalP"/>
    </source>
</evidence>
<evidence type="ECO:0000313" key="2">
    <source>
        <dbReference type="EMBL" id="SEP27866.1"/>
    </source>
</evidence>
<evidence type="ECO:0008006" key="4">
    <source>
        <dbReference type="Google" id="ProtNLM"/>
    </source>
</evidence>
<evidence type="ECO:0000313" key="3">
    <source>
        <dbReference type="Proteomes" id="UP000198582"/>
    </source>
</evidence>
<dbReference type="PROSITE" id="PS51257">
    <property type="entry name" value="PROKAR_LIPOPROTEIN"/>
    <property type="match status" value="1"/>
</dbReference>